<name>A0A2V4PB41_9ACTN</name>
<feature type="compositionally biased region" description="Low complexity" evidence="9">
    <location>
        <begin position="26"/>
        <end position="37"/>
    </location>
</feature>
<proteinExistence type="predicted"/>
<keyword evidence="8" id="KW-0902">Two-component regulatory system</keyword>
<evidence type="ECO:0000256" key="6">
    <source>
        <dbReference type="ARBA" id="ARBA00022777"/>
    </source>
</evidence>
<keyword evidence="5" id="KW-0547">Nucleotide-binding</keyword>
<dbReference type="PANTHER" id="PTHR24421:SF10">
    <property type="entry name" value="NITRATE_NITRITE SENSOR PROTEIN NARQ"/>
    <property type="match status" value="1"/>
</dbReference>
<dbReference type="GO" id="GO:0005524">
    <property type="term" value="F:ATP binding"/>
    <property type="evidence" value="ECO:0007669"/>
    <property type="project" value="UniProtKB-KW"/>
</dbReference>
<dbReference type="EC" id="2.7.13.3" evidence="2"/>
<dbReference type="SMART" id="SM00387">
    <property type="entry name" value="HATPase_c"/>
    <property type="match status" value="1"/>
</dbReference>
<sequence length="375" mass="39103">MPPRLDGAHAGGLARASRACARRPPARPARAAGAAPGRARRPAAAHPAPPPAGLGECRAGHRPGAEPQRARGEPLRRRVGCRAVRDRPFAARGGDRRGGRGGLRALAGRAGGAVPPVGRQPDRQSVAAALVVGAALAFRRHQQALEVRRRLLAERAVADERRRIARELHDIVAHHLTTMQLMAGGARANLGGDQEVVREALTVLEGSGRTALREMRQLLDVLRADDEPQQAVAAPQPGVGDLARLVEESCLAGLPTELTVSGAQRPLPPSTALAVFRVVQESLTNARKHAGGARARVHLTYRPEQITVEVRNTGTGGTAPRAAGAGRGGGYGLIGMRERVALHGGSLVAGQLDDGGFGVAADLPLVPVEGEELPV</sequence>
<evidence type="ECO:0000259" key="10">
    <source>
        <dbReference type="SMART" id="SM00387"/>
    </source>
</evidence>
<dbReference type="Pfam" id="PF02518">
    <property type="entry name" value="HATPase_c"/>
    <property type="match status" value="1"/>
</dbReference>
<evidence type="ECO:0000256" key="9">
    <source>
        <dbReference type="SAM" id="MobiDB-lite"/>
    </source>
</evidence>
<dbReference type="InterPro" id="IPR011712">
    <property type="entry name" value="Sig_transdc_His_kin_sub3_dim/P"/>
</dbReference>
<dbReference type="InterPro" id="IPR036890">
    <property type="entry name" value="HATPase_C_sf"/>
</dbReference>
<keyword evidence="3" id="KW-0597">Phosphoprotein</keyword>
<accession>A0A2V4PB41</accession>
<dbReference type="Gene3D" id="3.30.565.10">
    <property type="entry name" value="Histidine kinase-like ATPase, C-terminal domain"/>
    <property type="match status" value="1"/>
</dbReference>
<keyword evidence="12" id="KW-1185">Reference proteome</keyword>
<feature type="domain" description="Histidine kinase/HSP90-like ATPase" evidence="10">
    <location>
        <begin position="270"/>
        <end position="367"/>
    </location>
</feature>
<keyword evidence="6" id="KW-0418">Kinase</keyword>
<dbReference type="Gene3D" id="1.20.5.1930">
    <property type="match status" value="1"/>
</dbReference>
<dbReference type="CDD" id="cd16917">
    <property type="entry name" value="HATPase_UhpB-NarQ-NarX-like"/>
    <property type="match status" value="1"/>
</dbReference>
<dbReference type="InterPro" id="IPR050482">
    <property type="entry name" value="Sensor_HK_TwoCompSys"/>
</dbReference>
<dbReference type="SUPFAM" id="SSF55874">
    <property type="entry name" value="ATPase domain of HSP90 chaperone/DNA topoisomerase II/histidine kinase"/>
    <property type="match status" value="1"/>
</dbReference>
<comment type="caution">
    <text evidence="11">The sequence shown here is derived from an EMBL/GenBank/DDBJ whole genome shotgun (WGS) entry which is preliminary data.</text>
</comment>
<feature type="region of interest" description="Disordered" evidence="9">
    <location>
        <begin position="1"/>
        <end position="78"/>
    </location>
</feature>
<dbReference type="EMBL" id="PYBW01000004">
    <property type="protein sequence ID" value="PYC88431.1"/>
    <property type="molecule type" value="Genomic_DNA"/>
</dbReference>
<evidence type="ECO:0000256" key="1">
    <source>
        <dbReference type="ARBA" id="ARBA00000085"/>
    </source>
</evidence>
<dbReference type="OrthoDB" id="227596at2"/>
<dbReference type="AlphaFoldDB" id="A0A2V4PB41"/>
<keyword evidence="4" id="KW-0808">Transferase</keyword>
<evidence type="ECO:0000256" key="8">
    <source>
        <dbReference type="ARBA" id="ARBA00023012"/>
    </source>
</evidence>
<dbReference type="PANTHER" id="PTHR24421">
    <property type="entry name" value="NITRATE/NITRITE SENSOR PROTEIN NARX-RELATED"/>
    <property type="match status" value="1"/>
</dbReference>
<reference evidence="11 12" key="1">
    <citation type="submission" date="2018-03" db="EMBL/GenBank/DDBJ databases">
        <title>Bioinformatic expansion and discovery of thiopeptide antibiotics.</title>
        <authorList>
            <person name="Schwalen C.J."/>
            <person name="Hudson G.A."/>
            <person name="Mitchell D.A."/>
        </authorList>
    </citation>
    <scope>NUCLEOTIDE SEQUENCE [LARGE SCALE GENOMIC DNA]</scope>
    <source>
        <strain evidence="11 12">ATCC 21389</strain>
    </source>
</reference>
<dbReference type="Proteomes" id="UP000248039">
    <property type="component" value="Unassembled WGS sequence"/>
</dbReference>
<gene>
    <name evidence="11" type="ORF">C7C46_00540</name>
</gene>
<evidence type="ECO:0000256" key="7">
    <source>
        <dbReference type="ARBA" id="ARBA00022840"/>
    </source>
</evidence>
<protein>
    <recommendedName>
        <fullName evidence="2">histidine kinase</fullName>
        <ecNumber evidence="2">2.7.13.3</ecNumber>
    </recommendedName>
</protein>
<dbReference type="Pfam" id="PF07730">
    <property type="entry name" value="HisKA_3"/>
    <property type="match status" value="1"/>
</dbReference>
<evidence type="ECO:0000256" key="2">
    <source>
        <dbReference type="ARBA" id="ARBA00012438"/>
    </source>
</evidence>
<dbReference type="GO" id="GO:0000155">
    <property type="term" value="F:phosphorelay sensor kinase activity"/>
    <property type="evidence" value="ECO:0007669"/>
    <property type="project" value="InterPro"/>
</dbReference>
<evidence type="ECO:0000313" key="12">
    <source>
        <dbReference type="Proteomes" id="UP000248039"/>
    </source>
</evidence>
<evidence type="ECO:0000256" key="5">
    <source>
        <dbReference type="ARBA" id="ARBA00022741"/>
    </source>
</evidence>
<dbReference type="InterPro" id="IPR003594">
    <property type="entry name" value="HATPase_dom"/>
</dbReference>
<comment type="catalytic activity">
    <reaction evidence="1">
        <text>ATP + protein L-histidine = ADP + protein N-phospho-L-histidine.</text>
        <dbReference type="EC" id="2.7.13.3"/>
    </reaction>
</comment>
<dbReference type="GO" id="GO:0016020">
    <property type="term" value="C:membrane"/>
    <property type="evidence" value="ECO:0007669"/>
    <property type="project" value="InterPro"/>
</dbReference>
<evidence type="ECO:0000256" key="3">
    <source>
        <dbReference type="ARBA" id="ARBA00022553"/>
    </source>
</evidence>
<keyword evidence="7" id="KW-0067">ATP-binding</keyword>
<dbReference type="GO" id="GO:0046983">
    <property type="term" value="F:protein dimerization activity"/>
    <property type="evidence" value="ECO:0007669"/>
    <property type="project" value="InterPro"/>
</dbReference>
<organism evidence="11 12">
    <name type="scientific">Streptomyces tateyamensis</name>
    <dbReference type="NCBI Taxonomy" id="565073"/>
    <lineage>
        <taxon>Bacteria</taxon>
        <taxon>Bacillati</taxon>
        <taxon>Actinomycetota</taxon>
        <taxon>Actinomycetes</taxon>
        <taxon>Kitasatosporales</taxon>
        <taxon>Streptomycetaceae</taxon>
        <taxon>Streptomyces</taxon>
    </lineage>
</organism>
<evidence type="ECO:0000313" key="11">
    <source>
        <dbReference type="EMBL" id="PYC88431.1"/>
    </source>
</evidence>
<evidence type="ECO:0000256" key="4">
    <source>
        <dbReference type="ARBA" id="ARBA00022679"/>
    </source>
</evidence>